<gene>
    <name evidence="2" type="ORF">BC938DRAFT_477857</name>
</gene>
<sequence length="130" mass="14692">MGMFNASRTSFSRIKTYGSHETWYELKPFPSTALFLLRLATHPCAPGFAFLMGIGIVYFIRSRKGLGWTDGRLVWHFFLRGTLLVVVNHLMTRNMQLQSGFRSEFAFRCFHAAVGGGNSGGPRKERLDSP</sequence>
<proteinExistence type="predicted"/>
<organism evidence="2 3">
    <name type="scientific">Jimgerdemannia flammicorona</name>
    <dbReference type="NCBI Taxonomy" id="994334"/>
    <lineage>
        <taxon>Eukaryota</taxon>
        <taxon>Fungi</taxon>
        <taxon>Fungi incertae sedis</taxon>
        <taxon>Mucoromycota</taxon>
        <taxon>Mucoromycotina</taxon>
        <taxon>Endogonomycetes</taxon>
        <taxon>Endogonales</taxon>
        <taxon>Endogonaceae</taxon>
        <taxon>Jimgerdemannia</taxon>
    </lineage>
</organism>
<evidence type="ECO:0000256" key="1">
    <source>
        <dbReference type="SAM" id="Phobius"/>
    </source>
</evidence>
<feature type="transmembrane region" description="Helical" evidence="1">
    <location>
        <begin position="35"/>
        <end position="61"/>
    </location>
</feature>
<keyword evidence="1" id="KW-0812">Transmembrane</keyword>
<dbReference type="PANTHER" id="PTHR40407:SF1">
    <property type="entry name" value="HEPARAN-ALPHA-GLUCOSAMINIDE N-ACETYLTRANSFERASE CATALYTIC DOMAIN-CONTAINING PROTEIN"/>
    <property type="match status" value="1"/>
</dbReference>
<accession>A0A433P7F0</accession>
<dbReference type="EMBL" id="RBNJ01029760">
    <property type="protein sequence ID" value="RUS13470.1"/>
    <property type="molecule type" value="Genomic_DNA"/>
</dbReference>
<dbReference type="AlphaFoldDB" id="A0A433P7F0"/>
<evidence type="ECO:0000313" key="3">
    <source>
        <dbReference type="Proteomes" id="UP000274822"/>
    </source>
</evidence>
<evidence type="ECO:0000313" key="2">
    <source>
        <dbReference type="EMBL" id="RUS13470.1"/>
    </source>
</evidence>
<comment type="caution">
    <text evidence="2">The sequence shown here is derived from an EMBL/GenBank/DDBJ whole genome shotgun (WGS) entry which is preliminary data.</text>
</comment>
<name>A0A433P7F0_9FUNG</name>
<keyword evidence="1" id="KW-0472">Membrane</keyword>
<dbReference type="PANTHER" id="PTHR40407">
    <property type="entry name" value="MEMBRANE PROTEIN-LIKE PROTEIN"/>
    <property type="match status" value="1"/>
</dbReference>
<reference evidence="2 3" key="1">
    <citation type="journal article" date="2018" name="New Phytol.">
        <title>Phylogenomics of Endogonaceae and evolution of mycorrhizas within Mucoromycota.</title>
        <authorList>
            <person name="Chang Y."/>
            <person name="Desiro A."/>
            <person name="Na H."/>
            <person name="Sandor L."/>
            <person name="Lipzen A."/>
            <person name="Clum A."/>
            <person name="Barry K."/>
            <person name="Grigoriev I.V."/>
            <person name="Martin F.M."/>
            <person name="Stajich J.E."/>
            <person name="Smith M.E."/>
            <person name="Bonito G."/>
            <person name="Spatafora J.W."/>
        </authorList>
    </citation>
    <scope>NUCLEOTIDE SEQUENCE [LARGE SCALE GENOMIC DNA]</scope>
    <source>
        <strain evidence="2 3">AD002</strain>
    </source>
</reference>
<keyword evidence="3" id="KW-1185">Reference proteome</keyword>
<dbReference type="Proteomes" id="UP000274822">
    <property type="component" value="Unassembled WGS sequence"/>
</dbReference>
<protein>
    <submittedName>
        <fullName evidence="2">Uncharacterized protein</fullName>
    </submittedName>
</protein>
<feature type="transmembrane region" description="Helical" evidence="1">
    <location>
        <begin position="73"/>
        <end position="92"/>
    </location>
</feature>
<keyword evidence="1" id="KW-1133">Transmembrane helix</keyword>